<evidence type="ECO:0000256" key="2">
    <source>
        <dbReference type="SAM" id="Phobius"/>
    </source>
</evidence>
<protein>
    <submittedName>
        <fullName evidence="3">Uncharacterized protein</fullName>
    </submittedName>
</protein>
<dbReference type="AlphaFoldDB" id="A0A9W6RUB0"/>
<feature type="transmembrane region" description="Helical" evidence="2">
    <location>
        <begin position="50"/>
        <end position="70"/>
    </location>
</feature>
<feature type="region of interest" description="Disordered" evidence="1">
    <location>
        <begin position="1"/>
        <end position="23"/>
    </location>
</feature>
<dbReference type="EMBL" id="BSTJ01000013">
    <property type="protein sequence ID" value="GLY80065.1"/>
    <property type="molecule type" value="Genomic_DNA"/>
</dbReference>
<evidence type="ECO:0000313" key="3">
    <source>
        <dbReference type="EMBL" id="GLY80065.1"/>
    </source>
</evidence>
<gene>
    <name evidence="3" type="ORF">Airi01_083320</name>
</gene>
<keyword evidence="2" id="KW-0812">Transmembrane</keyword>
<evidence type="ECO:0000313" key="4">
    <source>
        <dbReference type="Proteomes" id="UP001165135"/>
    </source>
</evidence>
<organism evidence="3 4">
    <name type="scientific">Actinoallomurus iriomotensis</name>
    <dbReference type="NCBI Taxonomy" id="478107"/>
    <lineage>
        <taxon>Bacteria</taxon>
        <taxon>Bacillati</taxon>
        <taxon>Actinomycetota</taxon>
        <taxon>Actinomycetes</taxon>
        <taxon>Streptosporangiales</taxon>
        <taxon>Thermomonosporaceae</taxon>
        <taxon>Actinoallomurus</taxon>
    </lineage>
</organism>
<comment type="caution">
    <text evidence="3">The sequence shown here is derived from an EMBL/GenBank/DDBJ whole genome shotgun (WGS) entry which is preliminary data.</text>
</comment>
<reference evidence="3" key="1">
    <citation type="submission" date="2023-03" db="EMBL/GenBank/DDBJ databases">
        <title>Actinoallomurus iriomotensis NBRC 103681.</title>
        <authorList>
            <person name="Ichikawa N."/>
            <person name="Sato H."/>
            <person name="Tonouchi N."/>
        </authorList>
    </citation>
    <scope>NUCLEOTIDE SEQUENCE</scope>
    <source>
        <strain evidence="3">NBRC 103681</strain>
    </source>
</reference>
<proteinExistence type="predicted"/>
<sequence>MQQETPQPSVQQRDGTVPSSNEHVSTPGLMAVVNAMLVGVPAAYAASRSVLITVITGAIAFGVVLMWRWIR</sequence>
<evidence type="ECO:0000256" key="1">
    <source>
        <dbReference type="SAM" id="MobiDB-lite"/>
    </source>
</evidence>
<keyword evidence="2" id="KW-1133">Transmembrane helix</keyword>
<accession>A0A9W6RUB0</accession>
<dbReference type="Proteomes" id="UP001165135">
    <property type="component" value="Unassembled WGS sequence"/>
</dbReference>
<dbReference type="RefSeq" id="WP_285632508.1">
    <property type="nucleotide sequence ID" value="NZ_BSTJ01000013.1"/>
</dbReference>
<keyword evidence="2" id="KW-0472">Membrane</keyword>
<name>A0A9W6RUB0_9ACTN</name>